<comment type="caution">
    <text evidence="1">The sequence shown here is derived from an EMBL/GenBank/DDBJ whole genome shotgun (WGS) entry which is preliminary data.</text>
</comment>
<accession>A0AAD4CNJ1</accession>
<dbReference type="Pfam" id="PF13450">
    <property type="entry name" value="NAD_binding_8"/>
    <property type="match status" value="1"/>
</dbReference>
<name>A0AAD4CNJ1_ASPNN</name>
<sequence>MKAIHRLRQSIFGPPSPSNIDITKYNTSDIIERDVCIIGGGAAGTYAAIQLQNIHNKSIVVVEKQPRLGGQTTTYVDPNSGQPVEYGVTWFMDLPVVRKYFAQLDIDVVPSSFTSRLQGYDFRTGDQFPTSPPEAQKAAMAIYRAKMEEYPFLKLGFYLPDPVPKDLLLPFEEFVKKHDMASVLHSMGGLNFLGDWLRQPTLYVMKYLNMGFVTGLQDGFLKPANRNNGSVYTRAQHRIGEDNVLLSSHVITMDRDSDPTWVYVEVQSGSGGYTRTQLIRAKRVIVAVPPLLTTLQGFDLSAAEKALFCQFRHTYCYTGVIRVNKELPPGVCFTNRASEDIFVYPRLPCVLTIRPSDVPGLYTLHIGSSTPLSEDEVKREIQSSLRSFQMTTPEILVTGNHSPYQLTVSAEAIEAGFYNDLNGLQGNRRTYYIGSTFESHNSPQIWELTDQILENNLVPSLQSPSGKSGWRYRW</sequence>
<keyword evidence="2" id="KW-1185">Reference proteome</keyword>
<reference evidence="1" key="2">
    <citation type="submission" date="2020-02" db="EMBL/GenBank/DDBJ databases">
        <authorList>
            <person name="Gilchrist C.L.M."/>
            <person name="Chooi Y.-H."/>
        </authorList>
    </citation>
    <scope>NUCLEOTIDE SEQUENCE</scope>
    <source>
        <strain evidence="1">MST-FP2251</strain>
    </source>
</reference>
<gene>
    <name evidence="1" type="ORF">FE257_008196</name>
</gene>
<dbReference type="AlphaFoldDB" id="A0AAD4CNJ1"/>
<evidence type="ECO:0000313" key="2">
    <source>
        <dbReference type="Proteomes" id="UP001194746"/>
    </source>
</evidence>
<dbReference type="PANTHER" id="PTHR43563:SF1">
    <property type="entry name" value="AMINE OXIDASE [FLAVIN-CONTAINING] B"/>
    <property type="match status" value="1"/>
</dbReference>
<evidence type="ECO:0000313" key="1">
    <source>
        <dbReference type="EMBL" id="KAF9888827.1"/>
    </source>
</evidence>
<dbReference type="InterPro" id="IPR036188">
    <property type="entry name" value="FAD/NAD-bd_sf"/>
</dbReference>
<dbReference type="Gene3D" id="1.10.405.20">
    <property type="match status" value="1"/>
</dbReference>
<dbReference type="GO" id="GO:0016491">
    <property type="term" value="F:oxidoreductase activity"/>
    <property type="evidence" value="ECO:0007669"/>
    <property type="project" value="UniProtKB-ARBA"/>
</dbReference>
<proteinExistence type="predicted"/>
<protein>
    <recommendedName>
        <fullName evidence="3">Amine oxidase domain-containing protein</fullName>
    </recommendedName>
</protein>
<dbReference type="Gene3D" id="3.50.50.60">
    <property type="entry name" value="FAD/NAD(P)-binding domain"/>
    <property type="match status" value="1"/>
</dbReference>
<reference evidence="1" key="1">
    <citation type="journal article" date="2019" name="Beilstein J. Org. Chem.">
        <title>Nanangenines: drimane sesquiterpenoids as the dominant metabolite cohort of a novel Australian fungus, Aspergillus nanangensis.</title>
        <authorList>
            <person name="Lacey H.J."/>
            <person name="Gilchrist C.L.M."/>
            <person name="Crombie A."/>
            <person name="Kalaitzis J.A."/>
            <person name="Vuong D."/>
            <person name="Rutledge P.J."/>
            <person name="Turner P."/>
            <person name="Pitt J.I."/>
            <person name="Lacey E."/>
            <person name="Chooi Y.H."/>
            <person name="Piggott A.M."/>
        </authorList>
    </citation>
    <scope>NUCLEOTIDE SEQUENCE</scope>
    <source>
        <strain evidence="1">MST-FP2251</strain>
    </source>
</reference>
<dbReference type="Gene3D" id="3.30.70.1990">
    <property type="match status" value="1"/>
</dbReference>
<dbReference type="PANTHER" id="PTHR43563">
    <property type="entry name" value="AMINE OXIDASE"/>
    <property type="match status" value="1"/>
</dbReference>
<dbReference type="SUPFAM" id="SSF51905">
    <property type="entry name" value="FAD/NAD(P)-binding domain"/>
    <property type="match status" value="1"/>
</dbReference>
<dbReference type="InterPro" id="IPR050703">
    <property type="entry name" value="Flavin_MAO"/>
</dbReference>
<dbReference type="Proteomes" id="UP001194746">
    <property type="component" value="Unassembled WGS sequence"/>
</dbReference>
<organism evidence="1 2">
    <name type="scientific">Aspergillus nanangensis</name>
    <dbReference type="NCBI Taxonomy" id="2582783"/>
    <lineage>
        <taxon>Eukaryota</taxon>
        <taxon>Fungi</taxon>
        <taxon>Dikarya</taxon>
        <taxon>Ascomycota</taxon>
        <taxon>Pezizomycotina</taxon>
        <taxon>Eurotiomycetes</taxon>
        <taxon>Eurotiomycetidae</taxon>
        <taxon>Eurotiales</taxon>
        <taxon>Aspergillaceae</taxon>
        <taxon>Aspergillus</taxon>
        <taxon>Aspergillus subgen. Circumdati</taxon>
    </lineage>
</organism>
<evidence type="ECO:0008006" key="3">
    <source>
        <dbReference type="Google" id="ProtNLM"/>
    </source>
</evidence>
<dbReference type="EMBL" id="VCAU01000042">
    <property type="protein sequence ID" value="KAF9888827.1"/>
    <property type="molecule type" value="Genomic_DNA"/>
</dbReference>